<gene>
    <name evidence="1" type="ORF">C900_05416</name>
</gene>
<sequence>MGIEIHIFLRGVHQVEVQQKRIKPFNSTFFYNFLFFSTFWN</sequence>
<dbReference type="STRING" id="1237149.C900_05416"/>
<proteinExistence type="predicted"/>
<evidence type="ECO:0000313" key="2">
    <source>
        <dbReference type="Proteomes" id="UP000011135"/>
    </source>
</evidence>
<accession>L8JJQ0</accession>
<keyword evidence="2" id="KW-1185">Reference proteome</keyword>
<name>L8JJQ0_9BACT</name>
<dbReference type="Proteomes" id="UP000011135">
    <property type="component" value="Unassembled WGS sequence"/>
</dbReference>
<protein>
    <submittedName>
        <fullName evidence="1">Uncharacterized protein</fullName>
    </submittedName>
</protein>
<evidence type="ECO:0000313" key="1">
    <source>
        <dbReference type="EMBL" id="ELR69136.1"/>
    </source>
</evidence>
<organism evidence="1 2">
    <name type="scientific">Fulvivirga imtechensis AK7</name>
    <dbReference type="NCBI Taxonomy" id="1237149"/>
    <lineage>
        <taxon>Bacteria</taxon>
        <taxon>Pseudomonadati</taxon>
        <taxon>Bacteroidota</taxon>
        <taxon>Cytophagia</taxon>
        <taxon>Cytophagales</taxon>
        <taxon>Fulvivirgaceae</taxon>
        <taxon>Fulvivirga</taxon>
    </lineage>
</organism>
<reference evidence="1 2" key="1">
    <citation type="submission" date="2012-12" db="EMBL/GenBank/DDBJ databases">
        <title>Genome assembly of Fulvivirga imtechensis AK7.</title>
        <authorList>
            <person name="Nupur N."/>
            <person name="Khatri I."/>
            <person name="Kumar R."/>
            <person name="Subramanian S."/>
            <person name="Pinnaka A."/>
        </authorList>
    </citation>
    <scope>NUCLEOTIDE SEQUENCE [LARGE SCALE GENOMIC DNA]</scope>
    <source>
        <strain evidence="1 2">AK7</strain>
    </source>
</reference>
<dbReference type="EMBL" id="AMZN01000083">
    <property type="protein sequence ID" value="ELR69136.1"/>
    <property type="molecule type" value="Genomic_DNA"/>
</dbReference>
<comment type="caution">
    <text evidence="1">The sequence shown here is derived from an EMBL/GenBank/DDBJ whole genome shotgun (WGS) entry which is preliminary data.</text>
</comment>
<dbReference type="AlphaFoldDB" id="L8JJQ0"/>